<name>A0A1T0BCG1_9PAST</name>
<feature type="chain" id="PRO_5012684651" description="Recombinase XerD" evidence="1">
    <location>
        <begin position="23"/>
        <end position="97"/>
    </location>
</feature>
<evidence type="ECO:0000313" key="3">
    <source>
        <dbReference type="Proteomes" id="UP000190023"/>
    </source>
</evidence>
<dbReference type="Proteomes" id="UP000190023">
    <property type="component" value="Unassembled WGS sequence"/>
</dbReference>
<reference evidence="2 3" key="1">
    <citation type="submission" date="2017-02" db="EMBL/GenBank/DDBJ databases">
        <title>Draft genome sequence of Haemophilus felis CCUG 31170 type strain.</title>
        <authorList>
            <person name="Engstrom-Jakobsson H."/>
            <person name="Salva-Serra F."/>
            <person name="Thorell K."/>
            <person name="Gonzales-Siles L."/>
            <person name="Karlsson R."/>
            <person name="Boulund F."/>
            <person name="Engstrand L."/>
            <person name="Kristiansson E."/>
            <person name="Moore E."/>
        </authorList>
    </citation>
    <scope>NUCLEOTIDE SEQUENCE [LARGE SCALE GENOMIC DNA]</scope>
    <source>
        <strain evidence="2 3">CCUG 31170</strain>
    </source>
</reference>
<sequence>MTRIKKSLGYIFLLFAANYANSSLTNTKEMHSACDKLFQESEQIIVEADKQPGTHVQVEKIKQQIIQAKKEILSTDKTTQEKTCELGIRKLEKLKQQ</sequence>
<organism evidence="2 3">
    <name type="scientific">[Haemophilus] felis</name>
    <dbReference type="NCBI Taxonomy" id="123822"/>
    <lineage>
        <taxon>Bacteria</taxon>
        <taxon>Pseudomonadati</taxon>
        <taxon>Pseudomonadota</taxon>
        <taxon>Gammaproteobacteria</taxon>
        <taxon>Pasteurellales</taxon>
        <taxon>Pasteurellaceae</taxon>
    </lineage>
</organism>
<evidence type="ECO:0000256" key="1">
    <source>
        <dbReference type="SAM" id="SignalP"/>
    </source>
</evidence>
<proteinExistence type="predicted"/>
<feature type="signal peptide" evidence="1">
    <location>
        <begin position="1"/>
        <end position="22"/>
    </location>
</feature>
<protein>
    <recommendedName>
        <fullName evidence="4">Recombinase XerD</fullName>
    </recommendedName>
</protein>
<evidence type="ECO:0008006" key="4">
    <source>
        <dbReference type="Google" id="ProtNLM"/>
    </source>
</evidence>
<dbReference type="AlphaFoldDB" id="A0A1T0BCG1"/>
<gene>
    <name evidence="2" type="ORF">B0188_00560</name>
</gene>
<keyword evidence="3" id="KW-1185">Reference proteome</keyword>
<dbReference type="EMBL" id="MUYB01000001">
    <property type="protein sequence ID" value="OOS07599.1"/>
    <property type="molecule type" value="Genomic_DNA"/>
</dbReference>
<comment type="caution">
    <text evidence="2">The sequence shown here is derived from an EMBL/GenBank/DDBJ whole genome shotgun (WGS) entry which is preliminary data.</text>
</comment>
<keyword evidence="1" id="KW-0732">Signal</keyword>
<dbReference type="Pfam" id="PF17274">
    <property type="entry name" value="DUF5339"/>
    <property type="match status" value="1"/>
</dbReference>
<accession>A0A1T0BCG1</accession>
<evidence type="ECO:0000313" key="2">
    <source>
        <dbReference type="EMBL" id="OOS07599.1"/>
    </source>
</evidence>
<dbReference type="InterPro" id="IPR020493">
    <property type="entry name" value="Uncharacterised_HI0310"/>
</dbReference>